<keyword evidence="1" id="KW-1133">Transmembrane helix</keyword>
<feature type="transmembrane region" description="Helical" evidence="1">
    <location>
        <begin position="223"/>
        <end position="242"/>
    </location>
</feature>
<reference evidence="2 3" key="1">
    <citation type="submission" date="2019-05" db="EMBL/GenBank/DDBJ databases">
        <title>Thiomicrorhabdus sediminis sp. nov, a novel sulfur-oxidizing bacterium isolated from coastal sediment.</title>
        <authorList>
            <person name="Liu X."/>
        </authorList>
    </citation>
    <scope>NUCLEOTIDE SEQUENCE [LARGE SCALE GENOMIC DNA]</scope>
    <source>
        <strain evidence="2 3">G1</strain>
    </source>
</reference>
<evidence type="ECO:0000313" key="3">
    <source>
        <dbReference type="Proteomes" id="UP000304864"/>
    </source>
</evidence>
<evidence type="ECO:0000313" key="2">
    <source>
        <dbReference type="EMBL" id="QCU90006.1"/>
    </source>
</evidence>
<keyword evidence="1" id="KW-0812">Transmembrane</keyword>
<feature type="transmembrane region" description="Helical" evidence="1">
    <location>
        <begin position="352"/>
        <end position="371"/>
    </location>
</feature>
<organism evidence="2 3">
    <name type="scientific">Thiomicrorhabdus sediminis</name>
    <dbReference type="NCBI Taxonomy" id="2580412"/>
    <lineage>
        <taxon>Bacteria</taxon>
        <taxon>Pseudomonadati</taxon>
        <taxon>Pseudomonadota</taxon>
        <taxon>Gammaproteobacteria</taxon>
        <taxon>Thiotrichales</taxon>
        <taxon>Piscirickettsiaceae</taxon>
        <taxon>Thiomicrorhabdus</taxon>
    </lineage>
</organism>
<feature type="transmembrane region" description="Helical" evidence="1">
    <location>
        <begin position="254"/>
        <end position="278"/>
    </location>
</feature>
<feature type="transmembrane region" description="Helical" evidence="1">
    <location>
        <begin position="76"/>
        <end position="95"/>
    </location>
</feature>
<dbReference type="InterPro" id="IPR010266">
    <property type="entry name" value="NnrS"/>
</dbReference>
<feature type="transmembrane region" description="Helical" evidence="1">
    <location>
        <begin position="7"/>
        <end position="29"/>
    </location>
</feature>
<dbReference type="KEGG" id="thig:FE785_04845"/>
<feature type="transmembrane region" description="Helical" evidence="1">
    <location>
        <begin position="284"/>
        <end position="307"/>
    </location>
</feature>
<dbReference type="OrthoDB" id="9770040at2"/>
<name>A0A4P9K6P9_9GAMM</name>
<dbReference type="RefSeq" id="WP_138564683.1">
    <property type="nucleotide sequence ID" value="NZ_CP040602.1"/>
</dbReference>
<feature type="transmembrane region" description="Helical" evidence="1">
    <location>
        <begin position="134"/>
        <end position="153"/>
    </location>
</feature>
<proteinExistence type="predicted"/>
<accession>A0A4P9K6P9</accession>
<keyword evidence="3" id="KW-1185">Reference proteome</keyword>
<dbReference type="AlphaFoldDB" id="A0A4P9K6P9"/>
<dbReference type="Proteomes" id="UP000304864">
    <property type="component" value="Chromosome"/>
</dbReference>
<feature type="transmembrane region" description="Helical" evidence="1">
    <location>
        <begin position="101"/>
        <end position="122"/>
    </location>
</feature>
<gene>
    <name evidence="2" type="ORF">FE785_04845</name>
</gene>
<feature type="transmembrane region" description="Helical" evidence="1">
    <location>
        <begin position="199"/>
        <end position="217"/>
    </location>
</feature>
<protein>
    <submittedName>
        <fullName evidence="2">NnrS family protein</fullName>
    </submittedName>
</protein>
<keyword evidence="1" id="KW-0472">Membrane</keyword>
<dbReference type="Pfam" id="PF05940">
    <property type="entry name" value="NnrS"/>
    <property type="match status" value="1"/>
</dbReference>
<evidence type="ECO:0000256" key="1">
    <source>
        <dbReference type="SAM" id="Phobius"/>
    </source>
</evidence>
<feature type="transmembrane region" description="Helical" evidence="1">
    <location>
        <begin position="49"/>
        <end position="69"/>
    </location>
</feature>
<feature type="transmembrane region" description="Helical" evidence="1">
    <location>
        <begin position="319"/>
        <end position="340"/>
    </location>
</feature>
<sequence length="385" mass="43734">MFFNRAFRSFFLAGGLFSALAMFFWWLSYQQQVSFSGIDSMIWHGHEMIYGYALATITGFLLTAVMNWTGLNSASGIRLAALFLLWLAARIGYFFDVDLFALMLIDIAFNIGLWLHFSIPIIKTKQWQQSGLSIKFLLLILTNALFYGSALGYLQIDVLTSLVAGLFLILAINLTMMRRLMPFFTEKAFALAEFKNPKWLDRLAIAGFLLLMVALLLQSWLPAWMVSVIAFPLAVFHSLRWYNWYHAKIWTVLLIWPLYLSYGFMIIGMLLFGFYGLGMVTLSLAIHALAAGGIGLLCSSIMARISLGHTNRNVFEPPRALLLVFVLLVVAALFRVLLPLLDAANYSLWIQVSQWGWILGFLLLSVIYWPILTRVNPLKDHGIRL</sequence>
<dbReference type="EMBL" id="CP040602">
    <property type="protein sequence ID" value="QCU90006.1"/>
    <property type="molecule type" value="Genomic_DNA"/>
</dbReference>
<feature type="transmembrane region" description="Helical" evidence="1">
    <location>
        <begin position="159"/>
        <end position="178"/>
    </location>
</feature>